<dbReference type="PANTHER" id="PTHR45228">
    <property type="entry name" value="CYCLIC DI-GMP PHOSPHODIESTERASE TM_0186-RELATED"/>
    <property type="match status" value="1"/>
</dbReference>
<feature type="domain" description="Response regulatory" evidence="2">
    <location>
        <begin position="7"/>
        <end position="122"/>
    </location>
</feature>
<dbReference type="CDD" id="cd17569">
    <property type="entry name" value="REC_HupR-like"/>
    <property type="match status" value="1"/>
</dbReference>
<evidence type="ECO:0000256" key="1">
    <source>
        <dbReference type="PROSITE-ProRule" id="PRU00169"/>
    </source>
</evidence>
<keyword evidence="1" id="KW-0597">Phosphoprotein</keyword>
<keyword evidence="4" id="KW-1185">Reference proteome</keyword>
<dbReference type="AlphaFoldDB" id="A0A286TUG9"/>
<dbReference type="InterPro" id="IPR052020">
    <property type="entry name" value="Cyclic_di-GMP/3'3'-cGAMP_PDE"/>
</dbReference>
<dbReference type="Pfam" id="PF13487">
    <property type="entry name" value="HD_5"/>
    <property type="match status" value="1"/>
</dbReference>
<dbReference type="Proteomes" id="UP000218542">
    <property type="component" value="Unassembled WGS sequence"/>
</dbReference>
<dbReference type="EMBL" id="BAOS01000004">
    <property type="protein sequence ID" value="GAX59516.1"/>
    <property type="molecule type" value="Genomic_DNA"/>
</dbReference>
<protein>
    <submittedName>
        <fullName evidence="3">Response regulator</fullName>
    </submittedName>
</protein>
<evidence type="ECO:0000313" key="3">
    <source>
        <dbReference type="EMBL" id="GAX59516.1"/>
    </source>
</evidence>
<reference evidence="4" key="1">
    <citation type="journal article" date="2017" name="Environ. Microbiol. Rep.">
        <title>Genetic Diversity of Marine Anaerobic Ammonium-Oxidizing Bacteria as Revealed by Genomic and Proteomic Analyses of 'Candidatus Scalindua japonica'.</title>
        <authorList>
            <person name="Oshiki M."/>
            <person name="Mizuto K."/>
            <person name="Kimura Z."/>
            <person name="Kindaichi T."/>
            <person name="Satoh H."/>
            <person name="Okabe S."/>
        </authorList>
    </citation>
    <scope>NUCLEOTIDE SEQUENCE [LARGE SCALE GENOMIC DNA]</scope>
    <source>
        <strain evidence="4">husup-a2</strain>
    </source>
</reference>
<dbReference type="PANTHER" id="PTHR45228:SF8">
    <property type="entry name" value="TWO-COMPONENT RESPONSE REGULATOR-RELATED"/>
    <property type="match status" value="1"/>
</dbReference>
<organism evidence="3 4">
    <name type="scientific">Candidatus Scalindua japonica</name>
    <dbReference type="NCBI Taxonomy" id="1284222"/>
    <lineage>
        <taxon>Bacteria</taxon>
        <taxon>Pseudomonadati</taxon>
        <taxon>Planctomycetota</taxon>
        <taxon>Candidatus Brocadiia</taxon>
        <taxon>Candidatus Brocadiales</taxon>
        <taxon>Candidatus Scalinduaceae</taxon>
        <taxon>Candidatus Scalindua</taxon>
    </lineage>
</organism>
<dbReference type="GO" id="GO:0000160">
    <property type="term" value="P:phosphorelay signal transduction system"/>
    <property type="evidence" value="ECO:0007669"/>
    <property type="project" value="InterPro"/>
</dbReference>
<sequence length="388" mass="43811">MVDMDEKILFVDDDSNILAAHKRQFHKKFNVITVDSAAKGIDEVKKQGPVAVVVSDYRMPEMDGVQFLSTVKQIAPDTVRVLLTGQADMQTSIDAINEGNIFRFLSKPCSNDILTKALNAAIEQYRLITAERELLDKTLRGSIKVVSEILSMVNPVAFSCSSRINNLTKKLAERLNVENMWEVELAVMLSQIGCVTIPGETLERKYQGEDLSIEENQMFFDHPNIGKSLLANIPRLGGIADAIAYQEKRFNGGGVPIDDRKGEDIPLISRILKVVLDFDLRVARGETKPQAIAQMRSHMQWYDPDIFRELESEVIKKEECYVKQEIMLKELMPGMVLAEDVKTEKGMLLIQKGYEITHILKKRILNIGNVNPIIEPIKVLKELQKTEV</sequence>
<dbReference type="InterPro" id="IPR011006">
    <property type="entry name" value="CheY-like_superfamily"/>
</dbReference>
<comment type="caution">
    <text evidence="3">The sequence shown here is derived from an EMBL/GenBank/DDBJ whole genome shotgun (WGS) entry which is preliminary data.</text>
</comment>
<gene>
    <name evidence="3" type="ORF">SCALIN_C04_0004</name>
</gene>
<accession>A0A286TUG9</accession>
<dbReference type="SUPFAM" id="SSF52172">
    <property type="entry name" value="CheY-like"/>
    <property type="match status" value="1"/>
</dbReference>
<proteinExistence type="predicted"/>
<dbReference type="InterPro" id="IPR001789">
    <property type="entry name" value="Sig_transdc_resp-reg_receiver"/>
</dbReference>
<dbReference type="SMART" id="SM00448">
    <property type="entry name" value="REC"/>
    <property type="match status" value="1"/>
</dbReference>
<dbReference type="Gene3D" id="3.40.50.2300">
    <property type="match status" value="1"/>
</dbReference>
<feature type="modified residue" description="4-aspartylphosphate" evidence="1">
    <location>
        <position position="56"/>
    </location>
</feature>
<evidence type="ECO:0000259" key="2">
    <source>
        <dbReference type="PROSITE" id="PS50110"/>
    </source>
</evidence>
<evidence type="ECO:0000313" key="4">
    <source>
        <dbReference type="Proteomes" id="UP000218542"/>
    </source>
</evidence>
<dbReference type="Pfam" id="PF00072">
    <property type="entry name" value="Response_reg"/>
    <property type="match status" value="1"/>
</dbReference>
<name>A0A286TUG9_9BACT</name>
<dbReference type="PROSITE" id="PS50110">
    <property type="entry name" value="RESPONSE_REGULATORY"/>
    <property type="match status" value="1"/>
</dbReference>
<dbReference type="Gene3D" id="1.10.3210.10">
    <property type="entry name" value="Hypothetical protein af1432"/>
    <property type="match status" value="1"/>
</dbReference>